<sequence>MKQTRHITLPKNKDIKHFYYSCETCGRQIDSYEYYTYGKCDVCRYI</sequence>
<keyword evidence="1" id="KW-0804">Transcription</keyword>
<accession>A0A8S5RFZ2</accession>
<dbReference type="GO" id="GO:0000428">
    <property type="term" value="C:DNA-directed RNA polymerase complex"/>
    <property type="evidence" value="ECO:0007669"/>
    <property type="project" value="UniProtKB-KW"/>
</dbReference>
<reference evidence="1" key="1">
    <citation type="journal article" date="2021" name="Proc. Natl. Acad. Sci. U.S.A.">
        <title>A Catalog of Tens of Thousands of Viruses from Human Metagenomes Reveals Hidden Associations with Chronic Diseases.</title>
        <authorList>
            <person name="Tisza M.J."/>
            <person name="Buck C.B."/>
        </authorList>
    </citation>
    <scope>NUCLEOTIDE SEQUENCE</scope>
    <source>
        <strain evidence="1">CtE0n6</strain>
    </source>
</reference>
<protein>
    <submittedName>
        <fullName evidence="1">DNA-directed RNA polymerase</fullName>
    </submittedName>
</protein>
<organism evidence="1">
    <name type="scientific">virus sp. ctE0n6</name>
    <dbReference type="NCBI Taxonomy" id="2827985"/>
    <lineage>
        <taxon>Viruses</taxon>
    </lineage>
</organism>
<proteinExistence type="predicted"/>
<keyword evidence="1" id="KW-0240">DNA-directed RNA polymerase</keyword>
<dbReference type="EMBL" id="BK059101">
    <property type="protein sequence ID" value="DAE30050.1"/>
    <property type="molecule type" value="Genomic_DNA"/>
</dbReference>
<evidence type="ECO:0000313" key="1">
    <source>
        <dbReference type="EMBL" id="DAE30050.1"/>
    </source>
</evidence>
<name>A0A8S5RFZ2_9VIRU</name>